<evidence type="ECO:0000313" key="3">
    <source>
        <dbReference type="Proteomes" id="UP001279734"/>
    </source>
</evidence>
<feature type="region of interest" description="Disordered" evidence="1">
    <location>
        <begin position="25"/>
        <end position="73"/>
    </location>
</feature>
<dbReference type="EMBL" id="BSYO01000003">
    <property type="protein sequence ID" value="GMH02059.1"/>
    <property type="molecule type" value="Genomic_DNA"/>
</dbReference>
<reference evidence="2" key="1">
    <citation type="submission" date="2023-05" db="EMBL/GenBank/DDBJ databases">
        <title>Nepenthes gracilis genome sequencing.</title>
        <authorList>
            <person name="Fukushima K."/>
        </authorList>
    </citation>
    <scope>NUCLEOTIDE SEQUENCE</scope>
    <source>
        <strain evidence="2">SING2019-196</strain>
    </source>
</reference>
<name>A0AAD3S0H3_NEPGR</name>
<sequence>MNTPDSKPAKNSIAGASSISWSSVVKKDSFGGSPTLPPDQSYSEVYRPTRRILTETNPSSSHGRDSKVPTSVSPVKNILGTNDLPSSLQGAGEFGALEGCPMYGNNDLPSILGNLYSSSNVTLTLRDEHGLAVKCSNSFDALQPGEDFIQPPTVGEEPTPGEMKSKEVVWRGGTWHDLEKVQSLIKQLNPQGSSDGAPCSWLCSPKLAMTTGKNRVDCDLSAIAREKPHVLSQGHTAQQQLASFTSNLASCTLTMPQIHPNVLVKSDDNSDSL</sequence>
<organism evidence="2 3">
    <name type="scientific">Nepenthes gracilis</name>
    <name type="common">Slender pitcher plant</name>
    <dbReference type="NCBI Taxonomy" id="150966"/>
    <lineage>
        <taxon>Eukaryota</taxon>
        <taxon>Viridiplantae</taxon>
        <taxon>Streptophyta</taxon>
        <taxon>Embryophyta</taxon>
        <taxon>Tracheophyta</taxon>
        <taxon>Spermatophyta</taxon>
        <taxon>Magnoliopsida</taxon>
        <taxon>eudicotyledons</taxon>
        <taxon>Gunneridae</taxon>
        <taxon>Pentapetalae</taxon>
        <taxon>Caryophyllales</taxon>
        <taxon>Nepenthaceae</taxon>
        <taxon>Nepenthes</taxon>
    </lineage>
</organism>
<evidence type="ECO:0000313" key="2">
    <source>
        <dbReference type="EMBL" id="GMH02059.1"/>
    </source>
</evidence>
<dbReference type="Proteomes" id="UP001279734">
    <property type="component" value="Unassembled WGS sequence"/>
</dbReference>
<keyword evidence="3" id="KW-1185">Reference proteome</keyword>
<dbReference type="AlphaFoldDB" id="A0AAD3S0H3"/>
<gene>
    <name evidence="2" type="ORF">Nepgr_003898</name>
</gene>
<protein>
    <submittedName>
        <fullName evidence="2">Uncharacterized protein</fullName>
    </submittedName>
</protein>
<evidence type="ECO:0000256" key="1">
    <source>
        <dbReference type="SAM" id="MobiDB-lite"/>
    </source>
</evidence>
<comment type="caution">
    <text evidence="2">The sequence shown here is derived from an EMBL/GenBank/DDBJ whole genome shotgun (WGS) entry which is preliminary data.</text>
</comment>
<proteinExistence type="predicted"/>
<accession>A0AAD3S0H3</accession>